<dbReference type="AlphaFoldDB" id="A0A8D8KFL7"/>
<dbReference type="EMBL" id="HBUE01210956">
    <property type="protein sequence ID" value="CAG6534410.1"/>
    <property type="molecule type" value="Transcribed_RNA"/>
</dbReference>
<sequence length="154" mass="17495">MQVDFRLVDGGRGHGAVWPGARGDAVRGQSDLREPVVRQHLPVHRPDQVSQQSQQSGVLRKWGLHQHKQVLLQVRLDRTGLLNTGSYHNDVRVTRNVHNAGRSFRRNGKENHTLRKLPRLKHSISSRCTNVRCRGCFCNVCSDGFVLQKENHSP</sequence>
<organism evidence="1">
    <name type="scientific">Culex pipiens</name>
    <name type="common">House mosquito</name>
    <dbReference type="NCBI Taxonomy" id="7175"/>
    <lineage>
        <taxon>Eukaryota</taxon>
        <taxon>Metazoa</taxon>
        <taxon>Ecdysozoa</taxon>
        <taxon>Arthropoda</taxon>
        <taxon>Hexapoda</taxon>
        <taxon>Insecta</taxon>
        <taxon>Pterygota</taxon>
        <taxon>Neoptera</taxon>
        <taxon>Endopterygota</taxon>
        <taxon>Diptera</taxon>
        <taxon>Nematocera</taxon>
        <taxon>Culicoidea</taxon>
        <taxon>Culicidae</taxon>
        <taxon>Culicinae</taxon>
        <taxon>Culicini</taxon>
        <taxon>Culex</taxon>
        <taxon>Culex</taxon>
    </lineage>
</organism>
<evidence type="ECO:0000313" key="1">
    <source>
        <dbReference type="EMBL" id="CAG6586321.1"/>
    </source>
</evidence>
<dbReference type="EMBL" id="HBUE01317362">
    <property type="protein sequence ID" value="CAG6586321.1"/>
    <property type="molecule type" value="Transcribed_RNA"/>
</dbReference>
<accession>A0A8D8KFL7</accession>
<reference evidence="1" key="1">
    <citation type="submission" date="2021-05" db="EMBL/GenBank/DDBJ databases">
        <authorList>
            <person name="Alioto T."/>
            <person name="Alioto T."/>
            <person name="Gomez Garrido J."/>
        </authorList>
    </citation>
    <scope>NUCLEOTIDE SEQUENCE</scope>
</reference>
<protein>
    <submittedName>
        <fullName evidence="1">(northern house mosquito) hypothetical protein</fullName>
    </submittedName>
</protein>
<name>A0A8D8KFL7_CULPI</name>
<proteinExistence type="predicted"/>